<dbReference type="PRINTS" id="PR00176">
    <property type="entry name" value="NANEUSMPORT"/>
</dbReference>
<feature type="transmembrane region" description="Helical" evidence="8">
    <location>
        <begin position="265"/>
        <end position="282"/>
    </location>
</feature>
<keyword evidence="6" id="KW-0915">Sodium</keyword>
<feature type="binding site" evidence="6">
    <location>
        <position position="40"/>
    </location>
    <ligand>
        <name>Na(+)</name>
        <dbReference type="ChEBI" id="CHEBI:29101"/>
        <label>1</label>
    </ligand>
</feature>
<evidence type="ECO:0000256" key="1">
    <source>
        <dbReference type="ARBA" id="ARBA00004141"/>
    </source>
</evidence>
<feature type="binding site" evidence="6">
    <location>
        <position position="37"/>
    </location>
    <ligand>
        <name>Na(+)</name>
        <dbReference type="ChEBI" id="CHEBI:29101"/>
        <label>1</label>
    </ligand>
</feature>
<keyword evidence="5 8" id="KW-0472">Membrane</keyword>
<feature type="binding site" evidence="6">
    <location>
        <position position="44"/>
    </location>
    <ligand>
        <name>Na(+)</name>
        <dbReference type="ChEBI" id="CHEBI:29101"/>
        <label>2</label>
    </ligand>
</feature>
<feature type="transmembrane region" description="Helical" evidence="8">
    <location>
        <begin position="183"/>
        <end position="200"/>
    </location>
</feature>
<evidence type="ECO:0000256" key="2">
    <source>
        <dbReference type="ARBA" id="ARBA00022448"/>
    </source>
</evidence>
<dbReference type="GO" id="GO:0015293">
    <property type="term" value="F:symporter activity"/>
    <property type="evidence" value="ECO:0007669"/>
    <property type="project" value="UniProtKB-KW"/>
</dbReference>
<dbReference type="Pfam" id="PF00209">
    <property type="entry name" value="SNF"/>
    <property type="match status" value="1"/>
</dbReference>
<name>A0A8C4RA93_EPTBU</name>
<dbReference type="PANTHER" id="PTHR11616:SF125">
    <property type="entry name" value="SODIUM-DEPENDENT NEUTRAL AMINO ACID TRANSPORTER B(0)AT1"/>
    <property type="match status" value="1"/>
</dbReference>
<accession>A0A8C4RA93</accession>
<dbReference type="PANTHER" id="PTHR11616">
    <property type="entry name" value="SODIUM/CHLORIDE DEPENDENT TRANSPORTER"/>
    <property type="match status" value="1"/>
</dbReference>
<comment type="subcellular location">
    <subcellularLocation>
        <location evidence="1">Membrane</location>
        <topology evidence="1">Multi-pass membrane protein</topology>
    </subcellularLocation>
</comment>
<dbReference type="GO" id="GO:0015175">
    <property type="term" value="F:neutral L-amino acid transmembrane transporter activity"/>
    <property type="evidence" value="ECO:0007669"/>
    <property type="project" value="TreeGrafter"/>
</dbReference>
<evidence type="ECO:0000256" key="3">
    <source>
        <dbReference type="ARBA" id="ARBA00022692"/>
    </source>
</evidence>
<keyword evidence="3 7" id="KW-0812">Transmembrane</keyword>
<keyword evidence="4 8" id="KW-1133">Transmembrane helix</keyword>
<evidence type="ECO:0000256" key="6">
    <source>
        <dbReference type="PIRSR" id="PIRSR600175-1"/>
    </source>
</evidence>
<dbReference type="GO" id="GO:0035725">
    <property type="term" value="P:sodium ion transmembrane transport"/>
    <property type="evidence" value="ECO:0007669"/>
    <property type="project" value="TreeGrafter"/>
</dbReference>
<dbReference type="PROSITE" id="PS00610">
    <property type="entry name" value="NA_NEUROTRAN_SYMP_1"/>
    <property type="match status" value="1"/>
</dbReference>
<dbReference type="SUPFAM" id="SSF161070">
    <property type="entry name" value="SNF-like"/>
    <property type="match status" value="1"/>
</dbReference>
<evidence type="ECO:0000256" key="7">
    <source>
        <dbReference type="RuleBase" id="RU003732"/>
    </source>
</evidence>
<feature type="transmembrane region" description="Helical" evidence="8">
    <location>
        <begin position="60"/>
        <end position="83"/>
    </location>
</feature>
<keyword evidence="6" id="KW-0479">Metal-binding</keyword>
<dbReference type="AlphaFoldDB" id="A0A8C4RA93"/>
<evidence type="ECO:0000256" key="4">
    <source>
        <dbReference type="ARBA" id="ARBA00022989"/>
    </source>
</evidence>
<keyword evidence="2 7" id="KW-0813">Transport</keyword>
<dbReference type="InterPro" id="IPR000175">
    <property type="entry name" value="Na/ntran_symport"/>
</dbReference>
<feature type="transmembrane region" description="Helical" evidence="8">
    <location>
        <begin position="29"/>
        <end position="48"/>
    </location>
</feature>
<dbReference type="GeneTree" id="ENSGT00940000165595"/>
<evidence type="ECO:0000313" key="10">
    <source>
        <dbReference type="Proteomes" id="UP000694388"/>
    </source>
</evidence>
<evidence type="ECO:0000256" key="8">
    <source>
        <dbReference type="SAM" id="Phobius"/>
    </source>
</evidence>
<feature type="transmembrane region" description="Helical" evidence="8">
    <location>
        <begin position="212"/>
        <end position="234"/>
    </location>
</feature>
<evidence type="ECO:0000256" key="5">
    <source>
        <dbReference type="ARBA" id="ARBA00023136"/>
    </source>
</evidence>
<feature type="transmembrane region" description="Helical" evidence="8">
    <location>
        <begin position="294"/>
        <end position="317"/>
    </location>
</feature>
<dbReference type="Proteomes" id="UP000694388">
    <property type="component" value="Unplaced"/>
</dbReference>
<reference evidence="9" key="2">
    <citation type="submission" date="2025-09" db="UniProtKB">
        <authorList>
            <consortium name="Ensembl"/>
        </authorList>
    </citation>
    <scope>IDENTIFICATION</scope>
</reference>
<keyword evidence="7" id="KW-0769">Symport</keyword>
<organism evidence="9 10">
    <name type="scientific">Eptatretus burgeri</name>
    <name type="common">Inshore hagfish</name>
    <dbReference type="NCBI Taxonomy" id="7764"/>
    <lineage>
        <taxon>Eukaryota</taxon>
        <taxon>Metazoa</taxon>
        <taxon>Chordata</taxon>
        <taxon>Craniata</taxon>
        <taxon>Vertebrata</taxon>
        <taxon>Cyclostomata</taxon>
        <taxon>Myxini</taxon>
        <taxon>Myxiniformes</taxon>
        <taxon>Myxinidae</taxon>
        <taxon>Eptatretinae</taxon>
        <taxon>Eptatretus</taxon>
    </lineage>
</organism>
<dbReference type="InterPro" id="IPR037272">
    <property type="entry name" value="SNS_sf"/>
</dbReference>
<dbReference type="Ensembl" id="ENSEBUT00000027739.1">
    <property type="protein sequence ID" value="ENSEBUP00000027163.1"/>
    <property type="gene ID" value="ENSEBUG00000016674.1"/>
</dbReference>
<feature type="transmembrane region" description="Helical" evidence="8">
    <location>
        <begin position="104"/>
        <end position="131"/>
    </location>
</feature>
<keyword evidence="10" id="KW-1185">Reference proteome</keyword>
<dbReference type="GO" id="GO:0031526">
    <property type="term" value="C:brush border membrane"/>
    <property type="evidence" value="ECO:0007669"/>
    <property type="project" value="TreeGrafter"/>
</dbReference>
<feature type="binding site" evidence="6">
    <location>
        <position position="268"/>
    </location>
    <ligand>
        <name>Na(+)</name>
        <dbReference type="ChEBI" id="CHEBI:29101"/>
        <label>1</label>
    </ligand>
</feature>
<dbReference type="PROSITE" id="PS50267">
    <property type="entry name" value="NA_NEUROTRAN_SYMP_3"/>
    <property type="match status" value="1"/>
</dbReference>
<reference evidence="9" key="1">
    <citation type="submission" date="2025-08" db="UniProtKB">
        <authorList>
            <consortium name="Ensembl"/>
        </authorList>
    </citation>
    <scope>IDENTIFICATION</scope>
</reference>
<protein>
    <recommendedName>
        <fullName evidence="7">Transporter</fullName>
    </recommendedName>
</protein>
<sequence length="394" mass="45409">MMEILKDKETSAEEKPNARYERPQWGSKVQYFLTMVGYVVGIGNFWRFPYLCQTYGGGAFLIPYFIALFIEGLPVFFLELAIAQRLRKGSLGVWSTIHPCLTGIGYSSLVLSFFLCLYFSVIITWIVWYLLHSFEYPLPWGFCPINENHTEYLSECRISSSVNYFWYRKTLDISANINEGGTVRWWLVICHIFVWSITYCCTSRGIESTGKVVYITTPIPYIILFCFLVQSLTLEGSSDGLRYMFTPDMTQLQNPKVWMDAATQIFYSVGLGFGAVMAFSSYNNIHNNCEGDAVFLSLVNSFTSIFIAIPIFSILGFKANLLFNNAWTSEYPNPNYVNTSMRLKKQTIDCYEGTDIIRSSYAFAETQMKWTNNMDFGTWTNKGLYDYYNKIKDK</sequence>
<dbReference type="GO" id="GO:0046872">
    <property type="term" value="F:metal ion binding"/>
    <property type="evidence" value="ECO:0007669"/>
    <property type="project" value="UniProtKB-KW"/>
</dbReference>
<comment type="similarity">
    <text evidence="7">Belongs to the sodium:neurotransmitter symporter (SNF) (TC 2.A.22) family.</text>
</comment>
<evidence type="ECO:0000313" key="9">
    <source>
        <dbReference type="Ensembl" id="ENSEBUP00000027163.1"/>
    </source>
</evidence>
<proteinExistence type="inferred from homology"/>
<feature type="binding site" evidence="6">
    <location>
        <position position="300"/>
    </location>
    <ligand>
        <name>Na(+)</name>
        <dbReference type="ChEBI" id="CHEBI:29101"/>
        <label>1</label>
    </ligand>
</feature>